<organism evidence="1 2">
    <name type="scientific">Tepidicaulis marinus</name>
    <dbReference type="NCBI Taxonomy" id="1333998"/>
    <lineage>
        <taxon>Bacteria</taxon>
        <taxon>Pseudomonadati</taxon>
        <taxon>Pseudomonadota</taxon>
        <taxon>Alphaproteobacteria</taxon>
        <taxon>Hyphomicrobiales</taxon>
        <taxon>Parvibaculaceae</taxon>
        <taxon>Tepidicaulis</taxon>
    </lineage>
</organism>
<accession>A0A081BA18</accession>
<proteinExistence type="predicted"/>
<evidence type="ECO:0000313" key="2">
    <source>
        <dbReference type="Proteomes" id="UP000028702"/>
    </source>
</evidence>
<name>A0A081BA18_9HYPH</name>
<reference evidence="1 2" key="1">
    <citation type="submission" date="2014-07" db="EMBL/GenBank/DDBJ databases">
        <title>Tepidicaulis marinum gen. nov., sp. nov., a novel marine bacterium denitrifying nitrate to nitrous oxide strictly under microaerobic conditions.</title>
        <authorList>
            <person name="Takeuchi M."/>
            <person name="Yamagishi T."/>
            <person name="Kamagata Y."/>
            <person name="Oshima K."/>
            <person name="Hattori M."/>
            <person name="Katayama T."/>
            <person name="Hanada S."/>
            <person name="Tamaki H."/>
            <person name="Marumo K."/>
            <person name="Maeda H."/>
            <person name="Nedachi M."/>
            <person name="Iwasaki W."/>
            <person name="Suwa Y."/>
            <person name="Sakata S."/>
        </authorList>
    </citation>
    <scope>NUCLEOTIDE SEQUENCE [LARGE SCALE GENOMIC DNA]</scope>
    <source>
        <strain evidence="1 2">MA2</strain>
    </source>
</reference>
<dbReference type="Proteomes" id="UP000028702">
    <property type="component" value="Unassembled WGS sequence"/>
</dbReference>
<sequence length="151" mass="16719">ANHLPLLDIAAYVNGRPRVFSLRDFLLLVSEGMRIMRRFERPFALGRIAISNLEELRETRSVTEISLAFRQAVDTILDGMHDCDFVGTDGTAAILIGFPETSAAQAEIALARLRTKVAEAVPLSFAIETSADEGENILDFLVRKENELADE</sequence>
<evidence type="ECO:0000313" key="1">
    <source>
        <dbReference type="EMBL" id="GAK44886.1"/>
    </source>
</evidence>
<feature type="non-terminal residue" evidence="1">
    <location>
        <position position="1"/>
    </location>
</feature>
<gene>
    <name evidence="1" type="ORF">M2A_1385</name>
</gene>
<protein>
    <submittedName>
        <fullName evidence="1">GGDEF domain protein</fullName>
    </submittedName>
</protein>
<dbReference type="EMBL" id="BBIO01000006">
    <property type="protein sequence ID" value="GAK44886.1"/>
    <property type="molecule type" value="Genomic_DNA"/>
</dbReference>
<dbReference type="AlphaFoldDB" id="A0A081BA18"/>
<dbReference type="RefSeq" id="WP_045444995.1">
    <property type="nucleotide sequence ID" value="NZ_BBIO01000006.1"/>
</dbReference>
<comment type="caution">
    <text evidence="1">The sequence shown here is derived from an EMBL/GenBank/DDBJ whole genome shotgun (WGS) entry which is preliminary data.</text>
</comment>
<dbReference type="STRING" id="1333998.M2A_1385"/>
<keyword evidence="2" id="KW-1185">Reference proteome</keyword>